<dbReference type="AlphaFoldDB" id="A0A0F0KXE7"/>
<accession>A0A0F0KXE7</accession>
<dbReference type="Pfam" id="PF11829">
    <property type="entry name" value="DUF3349"/>
    <property type="match status" value="2"/>
</dbReference>
<dbReference type="Proteomes" id="UP000033448">
    <property type="component" value="Unassembled WGS sequence"/>
</dbReference>
<dbReference type="Gene3D" id="1.10.10.2390">
    <property type="match status" value="2"/>
</dbReference>
<dbReference type="Gene3D" id="6.10.140.2080">
    <property type="match status" value="2"/>
</dbReference>
<gene>
    <name evidence="1" type="ORF">RL72_01532</name>
</gene>
<evidence type="ECO:0000313" key="1">
    <source>
        <dbReference type="EMBL" id="KJL25159.1"/>
    </source>
</evidence>
<dbReference type="InterPro" id="IPR021784">
    <property type="entry name" value="DUF3349"/>
</dbReference>
<evidence type="ECO:0000313" key="2">
    <source>
        <dbReference type="Proteomes" id="UP000033448"/>
    </source>
</evidence>
<name>A0A0F0KXE7_9MICO</name>
<dbReference type="PATRIC" id="fig|582680.7.peg.1571"/>
<evidence type="ECO:0008006" key="3">
    <source>
        <dbReference type="Google" id="ProtNLM"/>
    </source>
</evidence>
<sequence>MNGGVLARVLDWLRAGYPEGVPPKDYSPLLALLQRTLTAEELTAVVGALAQQETDPVRVSQIRAAITEITAATPGEDEVRRVAAHLAERGVPLSTKAQRIVGDRAILAEAAAEAGGPGASRGGVSDGSGAADLSPIAQALRWLGAGYPDGIPAQDRVPILALLRRRLTDDEVQEVCAAVAAQSGADPEISLVDAQVLMMKVLGELPGDDDVERVRARLEQSGFTLT</sequence>
<dbReference type="EMBL" id="JYIT01000071">
    <property type="protein sequence ID" value="KJL25159.1"/>
    <property type="molecule type" value="Genomic_DNA"/>
</dbReference>
<dbReference type="RefSeq" id="WP_248700414.1">
    <property type="nucleotide sequence ID" value="NZ_JYIT01000071.1"/>
</dbReference>
<protein>
    <recommendedName>
        <fullName evidence="3">DUF3349 domain-containing protein</fullName>
    </recommendedName>
</protein>
<comment type="caution">
    <text evidence="1">The sequence shown here is derived from an EMBL/GenBank/DDBJ whole genome shotgun (WGS) entry which is preliminary data.</text>
</comment>
<keyword evidence="2" id="KW-1185">Reference proteome</keyword>
<reference evidence="1 2" key="1">
    <citation type="submission" date="2015-02" db="EMBL/GenBank/DDBJ databases">
        <title>Draft genome sequences of ten Microbacterium spp. with emphasis on heavy metal contaminated environments.</title>
        <authorList>
            <person name="Corretto E."/>
        </authorList>
    </citation>
    <scope>NUCLEOTIDE SEQUENCE [LARGE SCALE GENOMIC DNA]</scope>
    <source>
        <strain evidence="1 2">DSM 23848</strain>
    </source>
</reference>
<proteinExistence type="predicted"/>
<organism evidence="1 2">
    <name type="scientific">Microbacterium azadirachtae</name>
    <dbReference type="NCBI Taxonomy" id="582680"/>
    <lineage>
        <taxon>Bacteria</taxon>
        <taxon>Bacillati</taxon>
        <taxon>Actinomycetota</taxon>
        <taxon>Actinomycetes</taxon>
        <taxon>Micrococcales</taxon>
        <taxon>Microbacteriaceae</taxon>
        <taxon>Microbacterium</taxon>
    </lineage>
</organism>